<evidence type="ECO:0000256" key="1">
    <source>
        <dbReference type="SAM" id="MobiDB-lite"/>
    </source>
</evidence>
<proteinExistence type="predicted"/>
<evidence type="ECO:0000313" key="3">
    <source>
        <dbReference type="Proteomes" id="UP001066276"/>
    </source>
</evidence>
<name>A0AAV7RTV9_PLEWA</name>
<dbReference type="EMBL" id="JANPWB010000009">
    <property type="protein sequence ID" value="KAJ1154997.1"/>
    <property type="molecule type" value="Genomic_DNA"/>
</dbReference>
<sequence length="208" mass="21900">MVRSLVAEALGGVLLAPGHLLLLFWAAATVSPGPPLRHLIDREGGRGRRHPGLLPAPGAADEPPARRRQQRRARPPTSGSSRGRVTPRPGDSALEAAAQRPVVGLESAPLALLSVSEVGAPPAPRMSAARCPRPPRRPPLRSGVLWCASSAAVPAAWPTAVRSSALRRPSWIAARPRPPCSFLLTVGSTASRLVALPCAKRFLMRSPV</sequence>
<gene>
    <name evidence="2" type="ORF">NDU88_007734</name>
</gene>
<dbReference type="AlphaFoldDB" id="A0AAV7RTV9"/>
<organism evidence="2 3">
    <name type="scientific">Pleurodeles waltl</name>
    <name type="common">Iberian ribbed newt</name>
    <dbReference type="NCBI Taxonomy" id="8319"/>
    <lineage>
        <taxon>Eukaryota</taxon>
        <taxon>Metazoa</taxon>
        <taxon>Chordata</taxon>
        <taxon>Craniata</taxon>
        <taxon>Vertebrata</taxon>
        <taxon>Euteleostomi</taxon>
        <taxon>Amphibia</taxon>
        <taxon>Batrachia</taxon>
        <taxon>Caudata</taxon>
        <taxon>Salamandroidea</taxon>
        <taxon>Salamandridae</taxon>
        <taxon>Pleurodelinae</taxon>
        <taxon>Pleurodeles</taxon>
    </lineage>
</organism>
<dbReference type="Proteomes" id="UP001066276">
    <property type="component" value="Chromosome 5"/>
</dbReference>
<protein>
    <submittedName>
        <fullName evidence="2">Uncharacterized protein</fullName>
    </submittedName>
</protein>
<evidence type="ECO:0000313" key="2">
    <source>
        <dbReference type="EMBL" id="KAJ1154997.1"/>
    </source>
</evidence>
<keyword evidence="3" id="KW-1185">Reference proteome</keyword>
<accession>A0AAV7RTV9</accession>
<feature type="region of interest" description="Disordered" evidence="1">
    <location>
        <begin position="38"/>
        <end position="91"/>
    </location>
</feature>
<comment type="caution">
    <text evidence="2">The sequence shown here is derived from an EMBL/GenBank/DDBJ whole genome shotgun (WGS) entry which is preliminary data.</text>
</comment>
<reference evidence="2" key="1">
    <citation type="journal article" date="2022" name="bioRxiv">
        <title>Sequencing and chromosome-scale assembly of the giantPleurodeles waltlgenome.</title>
        <authorList>
            <person name="Brown T."/>
            <person name="Elewa A."/>
            <person name="Iarovenko S."/>
            <person name="Subramanian E."/>
            <person name="Araus A.J."/>
            <person name="Petzold A."/>
            <person name="Susuki M."/>
            <person name="Suzuki K.-i.T."/>
            <person name="Hayashi T."/>
            <person name="Toyoda A."/>
            <person name="Oliveira C."/>
            <person name="Osipova E."/>
            <person name="Leigh N.D."/>
            <person name="Simon A."/>
            <person name="Yun M.H."/>
        </authorList>
    </citation>
    <scope>NUCLEOTIDE SEQUENCE</scope>
    <source>
        <strain evidence="2">20211129_DDA</strain>
        <tissue evidence="2">Liver</tissue>
    </source>
</reference>